<name>A0A2G6PFZ7_9GAMM</name>
<sequence>MENKLLCLRCYISGRVQGVGFRYATANKAAALGITGYARNLPDRRVEVLACGNENAVLALRHWLQQGPAPAQVSDIHCKTVPYHQYSDFQIE</sequence>
<dbReference type="InterPro" id="IPR001792">
    <property type="entry name" value="Acylphosphatase-like_dom"/>
</dbReference>
<dbReference type="GO" id="GO:0003998">
    <property type="term" value="F:acylphosphatase activity"/>
    <property type="evidence" value="ECO:0007669"/>
    <property type="project" value="UniProtKB-EC"/>
</dbReference>
<dbReference type="EMBL" id="PDTV01000004">
    <property type="protein sequence ID" value="PIE83486.1"/>
    <property type="molecule type" value="Genomic_DNA"/>
</dbReference>
<dbReference type="EC" id="3.6.1.7" evidence="2 5"/>
<dbReference type="Proteomes" id="UP000229278">
    <property type="component" value="Unassembled WGS sequence"/>
</dbReference>
<evidence type="ECO:0000256" key="1">
    <source>
        <dbReference type="ARBA" id="ARBA00005614"/>
    </source>
</evidence>
<dbReference type="PROSITE" id="PS00150">
    <property type="entry name" value="ACYLPHOSPHATASE_1"/>
    <property type="match status" value="1"/>
</dbReference>
<accession>A0A2G6PFZ7</accession>
<dbReference type="InterPro" id="IPR036046">
    <property type="entry name" value="Acylphosphatase-like_dom_sf"/>
</dbReference>
<reference evidence="8 9" key="1">
    <citation type="submission" date="2017-10" db="EMBL/GenBank/DDBJ databases">
        <title>Novel microbial diversity and functional potential in the marine mammal oral microbiome.</title>
        <authorList>
            <person name="Dudek N.K."/>
            <person name="Sun C.L."/>
            <person name="Burstein D."/>
            <person name="Kantor R.S."/>
            <person name="Aliaga Goltsman D.S."/>
            <person name="Bik E.M."/>
            <person name="Thomas B.C."/>
            <person name="Banfield J.F."/>
            <person name="Relman D.A."/>
        </authorList>
    </citation>
    <scope>NUCLEOTIDE SEQUENCE [LARGE SCALE GENOMIC DNA]</scope>
    <source>
        <strain evidence="8">DOLJORAL78_50_517</strain>
    </source>
</reference>
<dbReference type="InterPro" id="IPR017968">
    <property type="entry name" value="Acylphosphatase_CS"/>
</dbReference>
<comment type="similarity">
    <text evidence="1 6">Belongs to the acylphosphatase family.</text>
</comment>
<dbReference type="Gene3D" id="3.30.70.100">
    <property type="match status" value="1"/>
</dbReference>
<evidence type="ECO:0000313" key="8">
    <source>
        <dbReference type="EMBL" id="PIE83486.1"/>
    </source>
</evidence>
<dbReference type="InterPro" id="IPR020456">
    <property type="entry name" value="Acylphosphatase"/>
</dbReference>
<dbReference type="PANTHER" id="PTHR47268:SF4">
    <property type="entry name" value="ACYLPHOSPHATASE"/>
    <property type="match status" value="1"/>
</dbReference>
<evidence type="ECO:0000313" key="9">
    <source>
        <dbReference type="Proteomes" id="UP000229278"/>
    </source>
</evidence>
<dbReference type="AlphaFoldDB" id="A0A2G6PFZ7"/>
<evidence type="ECO:0000256" key="6">
    <source>
        <dbReference type="RuleBase" id="RU004168"/>
    </source>
</evidence>
<evidence type="ECO:0000256" key="5">
    <source>
        <dbReference type="PROSITE-ProRule" id="PRU00520"/>
    </source>
</evidence>
<feature type="active site" evidence="5">
    <location>
        <position position="22"/>
    </location>
</feature>
<evidence type="ECO:0000259" key="7">
    <source>
        <dbReference type="PROSITE" id="PS51160"/>
    </source>
</evidence>
<dbReference type="Pfam" id="PF00708">
    <property type="entry name" value="Acylphosphatase"/>
    <property type="match status" value="1"/>
</dbReference>
<proteinExistence type="inferred from homology"/>
<dbReference type="NCBIfam" id="NF011022">
    <property type="entry name" value="PRK14451.1"/>
    <property type="match status" value="1"/>
</dbReference>
<dbReference type="NCBIfam" id="NF011000">
    <property type="entry name" value="PRK14426.1"/>
    <property type="match status" value="1"/>
</dbReference>
<evidence type="ECO:0000256" key="3">
    <source>
        <dbReference type="ARBA" id="ARBA00015991"/>
    </source>
</evidence>
<feature type="active site" evidence="5">
    <location>
        <position position="40"/>
    </location>
</feature>
<keyword evidence="5" id="KW-0378">Hydrolase</keyword>
<protein>
    <recommendedName>
        <fullName evidence="3 5">acylphosphatase</fullName>
        <ecNumber evidence="2 5">3.6.1.7</ecNumber>
    </recommendedName>
</protein>
<organism evidence="8 9">
    <name type="scientific">Candidatus Contendibacter odensensis</name>
    <dbReference type="NCBI Taxonomy" id="1400860"/>
    <lineage>
        <taxon>Bacteria</taxon>
        <taxon>Pseudomonadati</taxon>
        <taxon>Pseudomonadota</taxon>
        <taxon>Gammaproteobacteria</taxon>
        <taxon>Candidatus Competibacteraceae</taxon>
        <taxon>Candidatus Contendibacter</taxon>
    </lineage>
</organism>
<comment type="caution">
    <text evidence="8">The sequence shown here is derived from an EMBL/GenBank/DDBJ whole genome shotgun (WGS) entry which is preliminary data.</text>
</comment>
<feature type="domain" description="Acylphosphatase-like" evidence="7">
    <location>
        <begin position="7"/>
        <end position="92"/>
    </location>
</feature>
<evidence type="ECO:0000256" key="4">
    <source>
        <dbReference type="ARBA" id="ARBA00047645"/>
    </source>
</evidence>
<comment type="catalytic activity">
    <reaction evidence="4 5">
        <text>an acyl phosphate + H2O = a carboxylate + phosphate + H(+)</text>
        <dbReference type="Rhea" id="RHEA:14965"/>
        <dbReference type="ChEBI" id="CHEBI:15377"/>
        <dbReference type="ChEBI" id="CHEBI:15378"/>
        <dbReference type="ChEBI" id="CHEBI:29067"/>
        <dbReference type="ChEBI" id="CHEBI:43474"/>
        <dbReference type="ChEBI" id="CHEBI:59918"/>
        <dbReference type="EC" id="3.6.1.7"/>
    </reaction>
</comment>
<evidence type="ECO:0000256" key="2">
    <source>
        <dbReference type="ARBA" id="ARBA00012150"/>
    </source>
</evidence>
<dbReference type="SUPFAM" id="SSF54975">
    <property type="entry name" value="Acylphosphatase/BLUF domain-like"/>
    <property type="match status" value="1"/>
</dbReference>
<dbReference type="PANTHER" id="PTHR47268">
    <property type="entry name" value="ACYLPHOSPHATASE"/>
    <property type="match status" value="1"/>
</dbReference>
<gene>
    <name evidence="8" type="ORF">CSA09_01060</name>
</gene>
<dbReference type="PROSITE" id="PS51160">
    <property type="entry name" value="ACYLPHOSPHATASE_3"/>
    <property type="match status" value="1"/>
</dbReference>